<keyword evidence="2 4" id="KW-0479">Metal-binding</keyword>
<evidence type="ECO:0000256" key="2">
    <source>
        <dbReference type="ARBA" id="ARBA00022723"/>
    </source>
</evidence>
<dbReference type="Gene3D" id="1.10.760.10">
    <property type="entry name" value="Cytochrome c-like domain"/>
    <property type="match status" value="1"/>
</dbReference>
<protein>
    <recommendedName>
        <fullName evidence="5">Cytochrome c domain-containing protein</fullName>
    </recommendedName>
</protein>
<evidence type="ECO:0000256" key="3">
    <source>
        <dbReference type="ARBA" id="ARBA00023004"/>
    </source>
</evidence>
<evidence type="ECO:0000313" key="6">
    <source>
        <dbReference type="EMBL" id="GAX90382.1"/>
    </source>
</evidence>
<dbReference type="PROSITE" id="PS51007">
    <property type="entry name" value="CYTC"/>
    <property type="match status" value="1"/>
</dbReference>
<keyword evidence="7" id="KW-1185">Reference proteome</keyword>
<dbReference type="OrthoDB" id="9779283at2"/>
<dbReference type="InterPro" id="IPR036909">
    <property type="entry name" value="Cyt_c-like_dom_sf"/>
</dbReference>
<gene>
    <name evidence="6" type="ORF">EFBL_2008</name>
</gene>
<organism evidence="6 7">
    <name type="scientific">Effusibacillus lacus</name>
    <dbReference type="NCBI Taxonomy" id="1348429"/>
    <lineage>
        <taxon>Bacteria</taxon>
        <taxon>Bacillati</taxon>
        <taxon>Bacillota</taxon>
        <taxon>Bacilli</taxon>
        <taxon>Bacillales</taxon>
        <taxon>Alicyclobacillaceae</taxon>
        <taxon>Effusibacillus</taxon>
    </lineage>
</organism>
<dbReference type="GO" id="GO:0046872">
    <property type="term" value="F:metal ion binding"/>
    <property type="evidence" value="ECO:0007669"/>
    <property type="project" value="UniProtKB-KW"/>
</dbReference>
<dbReference type="Proteomes" id="UP000217785">
    <property type="component" value="Unassembled WGS sequence"/>
</dbReference>
<dbReference type="RefSeq" id="WP_096182109.1">
    <property type="nucleotide sequence ID" value="NZ_BDUF01000057.1"/>
</dbReference>
<dbReference type="EMBL" id="BDUF01000057">
    <property type="protein sequence ID" value="GAX90382.1"/>
    <property type="molecule type" value="Genomic_DNA"/>
</dbReference>
<dbReference type="SUPFAM" id="SSF46626">
    <property type="entry name" value="Cytochrome c"/>
    <property type="match status" value="1"/>
</dbReference>
<reference evidence="7" key="1">
    <citation type="submission" date="2017-07" db="EMBL/GenBank/DDBJ databases">
        <title>Draft genome sequence of Effusibacillus lacus strain skLN1.</title>
        <authorList>
            <person name="Watanabe M."/>
            <person name="Kojima H."/>
            <person name="Fukui M."/>
        </authorList>
    </citation>
    <scope>NUCLEOTIDE SEQUENCE [LARGE SCALE GENOMIC DNA]</scope>
    <source>
        <strain evidence="7">skLN1</strain>
    </source>
</reference>
<name>A0A292YDN4_9BACL</name>
<keyword evidence="1 4" id="KW-0349">Heme</keyword>
<feature type="domain" description="Cytochrome c" evidence="5">
    <location>
        <begin position="33"/>
        <end position="119"/>
    </location>
</feature>
<evidence type="ECO:0000259" key="5">
    <source>
        <dbReference type="PROSITE" id="PS51007"/>
    </source>
</evidence>
<accession>A0A292YDN4</accession>
<dbReference type="InterPro" id="IPR009056">
    <property type="entry name" value="Cyt_c-like_dom"/>
</dbReference>
<evidence type="ECO:0000256" key="1">
    <source>
        <dbReference type="ARBA" id="ARBA00022617"/>
    </source>
</evidence>
<sequence length="120" mass="12890">MRRKFLAGTILAILVLGAVAYAMREPEPSFNSGDTAKGKELYDVYCAACHGLEGKGKPTGSALNTPEYLKNTSDEQIWNATAYGIPGTTMGPALKGQGGVKQLSEREISHIVAYLRSLQK</sequence>
<evidence type="ECO:0000313" key="7">
    <source>
        <dbReference type="Proteomes" id="UP000217785"/>
    </source>
</evidence>
<evidence type="ECO:0000256" key="4">
    <source>
        <dbReference type="PROSITE-ProRule" id="PRU00433"/>
    </source>
</evidence>
<comment type="caution">
    <text evidence="6">The sequence shown here is derived from an EMBL/GenBank/DDBJ whole genome shotgun (WGS) entry which is preliminary data.</text>
</comment>
<dbReference type="GO" id="GO:0009055">
    <property type="term" value="F:electron transfer activity"/>
    <property type="evidence" value="ECO:0007669"/>
    <property type="project" value="InterPro"/>
</dbReference>
<keyword evidence="3 4" id="KW-0408">Iron</keyword>
<proteinExistence type="predicted"/>
<dbReference type="Pfam" id="PF00034">
    <property type="entry name" value="Cytochrom_C"/>
    <property type="match status" value="1"/>
</dbReference>
<dbReference type="GO" id="GO:0020037">
    <property type="term" value="F:heme binding"/>
    <property type="evidence" value="ECO:0007669"/>
    <property type="project" value="InterPro"/>
</dbReference>
<dbReference type="AlphaFoldDB" id="A0A292YDN4"/>